<dbReference type="InterPro" id="IPR036047">
    <property type="entry name" value="F-box-like_dom_sf"/>
</dbReference>
<evidence type="ECO:0000313" key="3">
    <source>
        <dbReference type="EMBL" id="KAL3629277.1"/>
    </source>
</evidence>
<accession>A0ABD3CI76</accession>
<gene>
    <name evidence="3" type="ORF">CASFOL_026499</name>
</gene>
<feature type="domain" description="F-box" evidence="2">
    <location>
        <begin position="26"/>
        <end position="74"/>
    </location>
</feature>
<evidence type="ECO:0000259" key="2">
    <source>
        <dbReference type="PROSITE" id="PS50181"/>
    </source>
</evidence>
<dbReference type="EMBL" id="JAVIJP010000034">
    <property type="protein sequence ID" value="KAL3629277.1"/>
    <property type="molecule type" value="Genomic_DNA"/>
</dbReference>
<evidence type="ECO:0000256" key="1">
    <source>
        <dbReference type="SAM" id="MobiDB-lite"/>
    </source>
</evidence>
<reference evidence="4" key="1">
    <citation type="journal article" date="2024" name="IScience">
        <title>Strigolactones Initiate the Formation of Haustorium-like Structures in Castilleja.</title>
        <authorList>
            <person name="Buerger M."/>
            <person name="Peterson D."/>
            <person name="Chory J."/>
        </authorList>
    </citation>
    <scope>NUCLEOTIDE SEQUENCE [LARGE SCALE GENOMIC DNA]</scope>
</reference>
<proteinExistence type="predicted"/>
<dbReference type="Proteomes" id="UP001632038">
    <property type="component" value="Unassembled WGS sequence"/>
</dbReference>
<evidence type="ECO:0000313" key="4">
    <source>
        <dbReference type="Proteomes" id="UP001632038"/>
    </source>
</evidence>
<dbReference type="Pfam" id="PF12937">
    <property type="entry name" value="F-box-like"/>
    <property type="match status" value="1"/>
</dbReference>
<dbReference type="InterPro" id="IPR001810">
    <property type="entry name" value="F-box_dom"/>
</dbReference>
<comment type="caution">
    <text evidence="3">The sequence shown here is derived from an EMBL/GenBank/DDBJ whole genome shotgun (WGS) entry which is preliminary data.</text>
</comment>
<protein>
    <recommendedName>
        <fullName evidence="2">F-box domain-containing protein</fullName>
    </recommendedName>
</protein>
<name>A0ABD3CI76_9LAMI</name>
<dbReference type="Gene3D" id="1.20.1280.50">
    <property type="match status" value="1"/>
</dbReference>
<sequence>MKPEMAGGNNRSTYTYRPRSCKGKGLTEIESLPDEVLFDVLVRLQARDIYDLARLVCRKWYHMIHTRTFIYAHLQRSTYGLLFRVPIYVQIAIDIDFHCLENLTCL</sequence>
<organism evidence="3 4">
    <name type="scientific">Castilleja foliolosa</name>
    <dbReference type="NCBI Taxonomy" id="1961234"/>
    <lineage>
        <taxon>Eukaryota</taxon>
        <taxon>Viridiplantae</taxon>
        <taxon>Streptophyta</taxon>
        <taxon>Embryophyta</taxon>
        <taxon>Tracheophyta</taxon>
        <taxon>Spermatophyta</taxon>
        <taxon>Magnoliopsida</taxon>
        <taxon>eudicotyledons</taxon>
        <taxon>Gunneridae</taxon>
        <taxon>Pentapetalae</taxon>
        <taxon>asterids</taxon>
        <taxon>lamiids</taxon>
        <taxon>Lamiales</taxon>
        <taxon>Orobanchaceae</taxon>
        <taxon>Pedicularideae</taxon>
        <taxon>Castillejinae</taxon>
        <taxon>Castilleja</taxon>
    </lineage>
</organism>
<feature type="region of interest" description="Disordered" evidence="1">
    <location>
        <begin position="1"/>
        <end position="20"/>
    </location>
</feature>
<dbReference type="PROSITE" id="PS50181">
    <property type="entry name" value="FBOX"/>
    <property type="match status" value="1"/>
</dbReference>
<dbReference type="AlphaFoldDB" id="A0ABD3CI76"/>
<dbReference type="SUPFAM" id="SSF81383">
    <property type="entry name" value="F-box domain"/>
    <property type="match status" value="1"/>
</dbReference>
<keyword evidence="4" id="KW-1185">Reference proteome</keyword>